<feature type="transmembrane region" description="Helical" evidence="2">
    <location>
        <begin position="21"/>
        <end position="37"/>
    </location>
</feature>
<name>A0A9N9A8S9_9GLOM</name>
<evidence type="ECO:0000313" key="3">
    <source>
        <dbReference type="EMBL" id="CAG8523272.1"/>
    </source>
</evidence>
<accession>A0A9N9A8S9</accession>
<evidence type="ECO:0000313" key="4">
    <source>
        <dbReference type="Proteomes" id="UP000789572"/>
    </source>
</evidence>
<keyword evidence="2" id="KW-0472">Membrane</keyword>
<protein>
    <submittedName>
        <fullName evidence="3">11317_t:CDS:1</fullName>
    </submittedName>
</protein>
<reference evidence="3" key="1">
    <citation type="submission" date="2021-06" db="EMBL/GenBank/DDBJ databases">
        <authorList>
            <person name="Kallberg Y."/>
            <person name="Tangrot J."/>
            <person name="Rosling A."/>
        </authorList>
    </citation>
    <scope>NUCLEOTIDE SEQUENCE</scope>
    <source>
        <strain evidence="3">IA702</strain>
    </source>
</reference>
<feature type="region of interest" description="Disordered" evidence="1">
    <location>
        <begin position="64"/>
        <end position="101"/>
    </location>
</feature>
<sequence length="528" mass="60348">MTSIQDNNRKWRSLKLRNPKYLLMLTLVFLTSFYILNESSIFSTSAWPPEEIPAEIPEEIPKEITKSSDSSQPTSLPIESDDTSVPESSSQPEPTPFAYLPPADYGTSYRDRIDNKGNYIVPKGPSPPGEKYIAYLPHNQFNNQRIALENAILLAHYTNRTLILPYVYFGRRNMWKHFDTLYAQNINNNTKEHLEHCVKYIGEVDKSKVPVECRRYDAWTTMPWDHLFGDLPDFFEREGVKVISTMNISIEWIMAKTGVNREDFHYFKDGVYYGAKIYDDPSSTTSRGRFRARLNLSDFMEIPHRVVYFESMYGIGRVAHEVKEHKEFFTRMIKSMTVTYDGVLPVADKIIAQLGGRQSYVGIHVRVSDGFFSRNRDANIKNIVRQINAFVNSSGSSFETSPSTDFTTTDECLTSYTNSTNMPLIYMATDLHGTRKHASYAPLYKAFPCIAVLDDFTPFLSGLDNIVNEVDKMPMKKFLIPLVDMVVAAKGKTFVGTARSTFSNFAFRLHKIYIEGMAAFEDSKIYAG</sequence>
<comment type="caution">
    <text evidence="3">The sequence shown here is derived from an EMBL/GenBank/DDBJ whole genome shotgun (WGS) entry which is preliminary data.</text>
</comment>
<gene>
    <name evidence="3" type="ORF">POCULU_LOCUS3687</name>
</gene>
<evidence type="ECO:0000256" key="2">
    <source>
        <dbReference type="SAM" id="Phobius"/>
    </source>
</evidence>
<feature type="compositionally biased region" description="Polar residues" evidence="1">
    <location>
        <begin position="67"/>
        <end position="78"/>
    </location>
</feature>
<organism evidence="3 4">
    <name type="scientific">Paraglomus occultum</name>
    <dbReference type="NCBI Taxonomy" id="144539"/>
    <lineage>
        <taxon>Eukaryota</taxon>
        <taxon>Fungi</taxon>
        <taxon>Fungi incertae sedis</taxon>
        <taxon>Mucoromycota</taxon>
        <taxon>Glomeromycotina</taxon>
        <taxon>Glomeromycetes</taxon>
        <taxon>Paraglomerales</taxon>
        <taxon>Paraglomeraceae</taxon>
        <taxon>Paraglomus</taxon>
    </lineage>
</organism>
<dbReference type="PANTHER" id="PTHR36050">
    <property type="entry name" value="O-FUCOSYLTRANSFERASE 30"/>
    <property type="match status" value="1"/>
</dbReference>
<dbReference type="AlphaFoldDB" id="A0A9N9A8S9"/>
<dbReference type="OrthoDB" id="1882547at2759"/>
<evidence type="ECO:0000256" key="1">
    <source>
        <dbReference type="SAM" id="MobiDB-lite"/>
    </source>
</evidence>
<dbReference type="PANTHER" id="PTHR36050:SF1">
    <property type="entry name" value="O-FUCOSYLTRANSFERASE 30"/>
    <property type="match status" value="1"/>
</dbReference>
<dbReference type="Gene3D" id="3.40.50.11350">
    <property type="match status" value="1"/>
</dbReference>
<dbReference type="CDD" id="cd11296">
    <property type="entry name" value="O-FucT_like"/>
    <property type="match status" value="1"/>
</dbReference>
<dbReference type="Proteomes" id="UP000789572">
    <property type="component" value="Unassembled WGS sequence"/>
</dbReference>
<proteinExistence type="predicted"/>
<keyword evidence="4" id="KW-1185">Reference proteome</keyword>
<keyword evidence="2" id="KW-1133">Transmembrane helix</keyword>
<keyword evidence="2" id="KW-0812">Transmembrane</keyword>
<dbReference type="EMBL" id="CAJVPJ010000423">
    <property type="protein sequence ID" value="CAG8523272.1"/>
    <property type="molecule type" value="Genomic_DNA"/>
</dbReference>